<gene>
    <name evidence="1" type="ORF">GOEFS_051_00220</name>
</gene>
<protein>
    <submittedName>
        <fullName evidence="1">Uncharacterized protein</fullName>
    </submittedName>
</protein>
<comment type="caution">
    <text evidence="1">The sequence shown here is derived from an EMBL/GenBank/DDBJ whole genome shotgun (WGS) entry which is preliminary data.</text>
</comment>
<reference evidence="1 2" key="1">
    <citation type="submission" date="2011-12" db="EMBL/GenBank/DDBJ databases">
        <title>Whole genome shotgun sequence of Gordonia effusa NBRC 100432.</title>
        <authorList>
            <person name="Yoshida I."/>
            <person name="Takarada H."/>
            <person name="Hosoyama A."/>
            <person name="Tsuchikane K."/>
            <person name="Katsumata H."/>
            <person name="Yamazaki S."/>
            <person name="Fujita N."/>
        </authorList>
    </citation>
    <scope>NUCLEOTIDE SEQUENCE [LARGE SCALE GENOMIC DNA]</scope>
    <source>
        <strain evidence="1 2">NBRC 100432</strain>
    </source>
</reference>
<dbReference type="EMBL" id="BAEH01000051">
    <property type="protein sequence ID" value="GAB18327.1"/>
    <property type="molecule type" value="Genomic_DNA"/>
</dbReference>
<accession>H0QZS6</accession>
<feature type="non-terminal residue" evidence="1">
    <location>
        <position position="79"/>
    </location>
</feature>
<dbReference type="Proteomes" id="UP000035034">
    <property type="component" value="Unassembled WGS sequence"/>
</dbReference>
<evidence type="ECO:0000313" key="1">
    <source>
        <dbReference type="EMBL" id="GAB18327.1"/>
    </source>
</evidence>
<name>H0QZS6_9ACTN</name>
<evidence type="ECO:0000313" key="2">
    <source>
        <dbReference type="Proteomes" id="UP000035034"/>
    </source>
</evidence>
<organism evidence="1 2">
    <name type="scientific">Gordonia effusa NBRC 100432</name>
    <dbReference type="NCBI Taxonomy" id="1077974"/>
    <lineage>
        <taxon>Bacteria</taxon>
        <taxon>Bacillati</taxon>
        <taxon>Actinomycetota</taxon>
        <taxon>Actinomycetes</taxon>
        <taxon>Mycobacteriales</taxon>
        <taxon>Gordoniaceae</taxon>
        <taxon>Gordonia</taxon>
    </lineage>
</organism>
<keyword evidence="2" id="KW-1185">Reference proteome</keyword>
<dbReference type="AlphaFoldDB" id="H0QZS6"/>
<sequence length="79" mass="8532">MAANVTEFASLADYKAFIDAKYRGALPHQCACALTNLGGLFGTGDDQGMESRRDRWLLITPDGDIDGVLTRRVPSAEEA</sequence>
<proteinExistence type="predicted"/>
<dbReference type="STRING" id="1077974.GOEFS_051_00220"/>